<proteinExistence type="predicted"/>
<dbReference type="KEGG" id="ptw:TUM18999_22710"/>
<name>A0A6J4E343_9PSED</name>
<gene>
    <name evidence="2" type="ORF">TUM18999_22710</name>
</gene>
<evidence type="ECO:0000313" key="2">
    <source>
        <dbReference type="EMBL" id="BCG24080.1"/>
    </source>
</evidence>
<dbReference type="PANTHER" id="PTHR36180">
    <property type="entry name" value="DNA-BINDING PROTEIN-RELATED-RELATED"/>
    <property type="match status" value="1"/>
</dbReference>
<dbReference type="RefSeq" id="WP_175384249.1">
    <property type="nucleotide sequence ID" value="NZ_AP023189.1"/>
</dbReference>
<dbReference type="PANTHER" id="PTHR36180:SF2">
    <property type="entry name" value="BRO FAMILY PROTEIN"/>
    <property type="match status" value="1"/>
</dbReference>
<dbReference type="PROSITE" id="PS51750">
    <property type="entry name" value="BRO_N"/>
    <property type="match status" value="1"/>
</dbReference>
<accession>A0A6J4E343</accession>
<dbReference type="Pfam" id="PF02498">
    <property type="entry name" value="Bro-N"/>
    <property type="match status" value="1"/>
</dbReference>
<organism evidence="2 3">
    <name type="scientific">Pseudomonas tohonis</name>
    <dbReference type="NCBI Taxonomy" id="2725477"/>
    <lineage>
        <taxon>Bacteria</taxon>
        <taxon>Pseudomonadati</taxon>
        <taxon>Pseudomonadota</taxon>
        <taxon>Gammaproteobacteria</taxon>
        <taxon>Pseudomonadales</taxon>
        <taxon>Pseudomonadaceae</taxon>
        <taxon>Pseudomonas</taxon>
    </lineage>
</organism>
<protein>
    <recommendedName>
        <fullName evidence="1">Bro-N domain-containing protein</fullName>
    </recommendedName>
</protein>
<evidence type="ECO:0000259" key="1">
    <source>
        <dbReference type="PROSITE" id="PS51750"/>
    </source>
</evidence>
<feature type="domain" description="Bro-N" evidence="1">
    <location>
        <begin position="1"/>
        <end position="110"/>
    </location>
</feature>
<dbReference type="Proteomes" id="UP000509383">
    <property type="component" value="Chromosome"/>
</dbReference>
<evidence type="ECO:0000313" key="3">
    <source>
        <dbReference type="Proteomes" id="UP000509383"/>
    </source>
</evidence>
<reference evidence="2 3" key="1">
    <citation type="submission" date="2020-05" db="EMBL/GenBank/DDBJ databases">
        <title>Characterization of novel class B3 metallo-beta-lactamase from novel Pseudomonas species.</title>
        <authorList>
            <person name="Yamada K."/>
            <person name="Aoki K."/>
            <person name="Ishii Y."/>
        </authorList>
    </citation>
    <scope>NUCLEOTIDE SEQUENCE [LARGE SCALE GENOMIC DNA]</scope>
    <source>
        <strain evidence="2 3">TUM18999</strain>
    </source>
</reference>
<dbReference type="SMART" id="SM01040">
    <property type="entry name" value="Bro-N"/>
    <property type="match status" value="1"/>
</dbReference>
<dbReference type="InterPro" id="IPR003497">
    <property type="entry name" value="BRO_N_domain"/>
</dbReference>
<dbReference type="EMBL" id="AP023189">
    <property type="protein sequence ID" value="BCG24080.1"/>
    <property type="molecule type" value="Genomic_DNA"/>
</dbReference>
<sequence>MTLPQITPRHFLRYRRQLRAFLIGHEAWFSTRDLRRLLNTDLHERLLANLCDDQRQRVHLRTANGGFEEETVVSESGLHALLFTYCYHPENRNLRRWVTQAVLPELWMYRTPGYGSVPV</sequence>
<dbReference type="AlphaFoldDB" id="A0A6J4E343"/>